<dbReference type="EMBL" id="ACEN01000097">
    <property type="protein sequence ID" value="EEG32801.1"/>
    <property type="molecule type" value="Genomic_DNA"/>
</dbReference>
<proteinExistence type="predicted"/>
<dbReference type="PANTHER" id="PTHR35149:SF2">
    <property type="entry name" value="DUF262 DOMAIN-CONTAINING PROTEIN"/>
    <property type="match status" value="1"/>
</dbReference>
<dbReference type="InterPro" id="IPR011089">
    <property type="entry name" value="GmrSD_C"/>
</dbReference>
<dbReference type="eggNOG" id="COG1479">
    <property type="taxonomic scope" value="Bacteria"/>
</dbReference>
<comment type="caution">
    <text evidence="3">The sequence shown here is derived from an EMBL/GenBank/DDBJ whole genome shotgun (WGS) entry which is preliminary data.</text>
</comment>
<dbReference type="InterPro" id="IPR004919">
    <property type="entry name" value="GmrSD_N"/>
</dbReference>
<evidence type="ECO:0000259" key="2">
    <source>
        <dbReference type="Pfam" id="PF07510"/>
    </source>
</evidence>
<dbReference type="PANTHER" id="PTHR35149">
    <property type="entry name" value="SLL5132 PROTEIN"/>
    <property type="match status" value="1"/>
</dbReference>
<evidence type="ECO:0000259" key="1">
    <source>
        <dbReference type="Pfam" id="PF03235"/>
    </source>
</evidence>
<evidence type="ECO:0008006" key="5">
    <source>
        <dbReference type="Google" id="ProtNLM"/>
    </source>
</evidence>
<accession>C0EQ46</accession>
<evidence type="ECO:0000313" key="4">
    <source>
        <dbReference type="Proteomes" id="UP000004457"/>
    </source>
</evidence>
<reference evidence="3 4" key="1">
    <citation type="submission" date="2009-01" db="EMBL/GenBank/DDBJ databases">
        <authorList>
            <person name="Fulton L."/>
            <person name="Clifton S."/>
            <person name="Chinwalla A.T."/>
            <person name="Mitreva M."/>
            <person name="Sodergren E."/>
            <person name="Weinstock G."/>
            <person name="Clifton S."/>
            <person name="Dooling D.J."/>
            <person name="Fulton B."/>
            <person name="Minx P."/>
            <person name="Pepin K.H."/>
            <person name="Johnson M."/>
            <person name="Bhonagiri V."/>
            <person name="Nash W.E."/>
            <person name="Mardis E.R."/>
            <person name="Wilson R.K."/>
        </authorList>
    </citation>
    <scope>NUCLEOTIDE SEQUENCE [LARGE SCALE GENOMIC DNA]</scope>
    <source>
        <strain evidence="3 4">NRL30031/H210</strain>
    </source>
</reference>
<protein>
    <recommendedName>
        <fullName evidence="5">DUF262 domain-containing protein</fullName>
    </recommendedName>
</protein>
<feature type="domain" description="GmrSD restriction endonucleases C-terminal" evidence="2">
    <location>
        <begin position="457"/>
        <end position="569"/>
    </location>
</feature>
<dbReference type="Proteomes" id="UP000004457">
    <property type="component" value="Unassembled WGS sequence"/>
</dbReference>
<feature type="domain" description="GmrSD restriction endonucleases N-terminal" evidence="1">
    <location>
        <begin position="31"/>
        <end position="260"/>
    </location>
</feature>
<keyword evidence="4" id="KW-1185">Reference proteome</keyword>
<dbReference type="Pfam" id="PF07510">
    <property type="entry name" value="GmrSD_C"/>
    <property type="match status" value="1"/>
</dbReference>
<sequence length="589" mass="68341">MCFFRYPENHKSINETLIMANLNVSSKKIINLLGNQDMQEKYFIIPEYQRPYRWDTEKCAVLWSDIVDFRQSSTGKNEEYFLGTIVVCPNEKGNLEVIDGQQRLTSLLLLLRAFYRVLEQTESTPDTAAKITTLKSKIAPCIWDVDVLTAEITDRTAIRLHTQVATETDNEILHEILANGEISEECRSNYAVNYLYFLKQCQEYARTNPMDWYHLCLTILNDCILLPIESDSLNSALTIFSTLNDRGLPLSDADIFKARLYKMAQQKDKFVEQWKELVALAEGASISVDDLFRYYTHVLRAKEKITDKEIGLRRFYTDNRNKQLENENLFNHLIELAGFWQDINNSKTNQDVETSNFVNDEAAKWLQCLNVYPNEFWKYAASVFFIANKGAQSFKDDFAALLKQLTAFLYAKFLVAPTVTAIKDDIYKLCVAIYHGEKNALSYVMPAPIHYEQNTGRITKGLLMINAYLFDEKQKLLPTKTEIEHIFPKKWQETNYNGWSIIDAEQYLEQLGNKIVFEKRLNIQAGNGYFGKKKEQYQKSDIVEVRELAGENANDWLPSDIQKRQQQIVDRLKQFFDNCFEAASIPKKN</sequence>
<organism evidence="3 4">
    <name type="scientific">Neisseria flavescens NRL30031/H210</name>
    <dbReference type="NCBI Taxonomy" id="546264"/>
    <lineage>
        <taxon>Bacteria</taxon>
        <taxon>Pseudomonadati</taxon>
        <taxon>Pseudomonadota</taxon>
        <taxon>Betaproteobacteria</taxon>
        <taxon>Neisseriales</taxon>
        <taxon>Neisseriaceae</taxon>
        <taxon>Neisseria</taxon>
    </lineage>
</organism>
<name>C0EQ46_NEIFL</name>
<evidence type="ECO:0000313" key="3">
    <source>
        <dbReference type="EMBL" id="EEG32801.1"/>
    </source>
</evidence>
<gene>
    <name evidence="3" type="ORF">NEIFLAOT_02087</name>
</gene>
<dbReference type="Pfam" id="PF03235">
    <property type="entry name" value="GmrSD_N"/>
    <property type="match status" value="1"/>
</dbReference>
<dbReference type="AlphaFoldDB" id="C0EQ46"/>